<comment type="catalytic activity">
    <reaction evidence="5">
        <text>3-hydroxy-L-kynurenine + H2O = 3-hydroxyanthranilate + L-alanine + H(+)</text>
        <dbReference type="Rhea" id="RHEA:25143"/>
        <dbReference type="ChEBI" id="CHEBI:15377"/>
        <dbReference type="ChEBI" id="CHEBI:15378"/>
        <dbReference type="ChEBI" id="CHEBI:36559"/>
        <dbReference type="ChEBI" id="CHEBI:57972"/>
        <dbReference type="ChEBI" id="CHEBI:58125"/>
        <dbReference type="EC" id="3.7.1.3"/>
    </reaction>
</comment>
<dbReference type="OrthoDB" id="5978656at2759"/>
<dbReference type="GO" id="GO:0043420">
    <property type="term" value="P:anthranilate metabolic process"/>
    <property type="evidence" value="ECO:0007669"/>
    <property type="project" value="UniProtKB-UniRule"/>
</dbReference>
<dbReference type="GO" id="GO:0019805">
    <property type="term" value="P:quinolinate biosynthetic process"/>
    <property type="evidence" value="ECO:0007669"/>
    <property type="project" value="UniProtKB-UniRule"/>
</dbReference>
<keyword evidence="1 4" id="KW-0662">Pyridine nucleotide biosynthesis</keyword>
<dbReference type="UniPathway" id="UPA00334">
    <property type="reaction ID" value="UER00455"/>
</dbReference>
<dbReference type="GO" id="GO:0097053">
    <property type="term" value="P:L-kynurenine catabolic process"/>
    <property type="evidence" value="ECO:0007669"/>
    <property type="project" value="UniProtKB-UniRule"/>
</dbReference>
<dbReference type="Proteomes" id="UP000054166">
    <property type="component" value="Unassembled WGS sequence"/>
</dbReference>
<keyword evidence="3 4" id="KW-0663">Pyridoxal phosphate</keyword>
<dbReference type="SUPFAM" id="SSF53383">
    <property type="entry name" value="PLP-dependent transferases"/>
    <property type="match status" value="1"/>
</dbReference>
<dbReference type="InterPro" id="IPR015424">
    <property type="entry name" value="PyrdxlP-dep_Trfase"/>
</dbReference>
<dbReference type="AlphaFoldDB" id="A0A0C3B3I1"/>
<organism evidence="7 8">
    <name type="scientific">Piloderma croceum (strain F 1598)</name>
    <dbReference type="NCBI Taxonomy" id="765440"/>
    <lineage>
        <taxon>Eukaryota</taxon>
        <taxon>Fungi</taxon>
        <taxon>Dikarya</taxon>
        <taxon>Basidiomycota</taxon>
        <taxon>Agaricomycotina</taxon>
        <taxon>Agaricomycetes</taxon>
        <taxon>Agaricomycetidae</taxon>
        <taxon>Atheliales</taxon>
        <taxon>Atheliaceae</taxon>
        <taxon>Piloderma</taxon>
    </lineage>
</organism>
<dbReference type="GO" id="GO:0030429">
    <property type="term" value="F:kynureninase activity"/>
    <property type="evidence" value="ECO:0007669"/>
    <property type="project" value="UniProtKB-UniRule"/>
</dbReference>
<dbReference type="InterPro" id="IPR000192">
    <property type="entry name" value="Aminotrans_V_dom"/>
</dbReference>
<dbReference type="UniPathway" id="UPA00253">
    <property type="reaction ID" value="UER00329"/>
</dbReference>
<dbReference type="FunFam" id="3.40.640.10:FF:000031">
    <property type="entry name" value="Kynureninase"/>
    <property type="match status" value="1"/>
</dbReference>
<comment type="catalytic activity">
    <reaction evidence="4 5">
        <text>L-kynurenine + H2O = anthranilate + L-alanine + H(+)</text>
        <dbReference type="Rhea" id="RHEA:16813"/>
        <dbReference type="ChEBI" id="CHEBI:15377"/>
        <dbReference type="ChEBI" id="CHEBI:15378"/>
        <dbReference type="ChEBI" id="CHEBI:16567"/>
        <dbReference type="ChEBI" id="CHEBI:57959"/>
        <dbReference type="ChEBI" id="CHEBI:57972"/>
        <dbReference type="EC" id="3.7.1.3"/>
    </reaction>
</comment>
<dbReference type="Gene3D" id="3.40.640.10">
    <property type="entry name" value="Type I PLP-dependent aspartate aminotransferase-like (Major domain)"/>
    <property type="match status" value="1"/>
</dbReference>
<feature type="domain" description="Aminotransferase class V" evidence="6">
    <location>
        <begin position="75"/>
        <end position="266"/>
    </location>
</feature>
<protein>
    <recommendedName>
        <fullName evidence="4 5">Kynureninase</fullName>
        <ecNumber evidence="4 5">3.7.1.3</ecNumber>
    </recommendedName>
    <alternativeName>
        <fullName evidence="4">Biosynthesis of nicotinic acid protein 5</fullName>
    </alternativeName>
    <alternativeName>
        <fullName evidence="4">L-kynurenine hydrolase</fullName>
    </alternativeName>
</protein>
<dbReference type="NCBIfam" id="TIGR01814">
    <property type="entry name" value="kynureninase"/>
    <property type="match status" value="1"/>
</dbReference>
<dbReference type="InterPro" id="IPR015422">
    <property type="entry name" value="PyrdxlP-dep_Trfase_small"/>
</dbReference>
<comment type="pathway">
    <text evidence="4 5">Amino-acid degradation; L-kynurenine degradation; L-alanine and anthranilate from L-kynurenine: step 1/1.</text>
</comment>
<dbReference type="PIRSF" id="PIRSF038800">
    <property type="entry name" value="KYNU"/>
    <property type="match status" value="1"/>
</dbReference>
<comment type="cofactor">
    <cofactor evidence="4 5">
        <name>pyridoxal 5'-phosphate</name>
        <dbReference type="ChEBI" id="CHEBI:597326"/>
    </cofactor>
</comment>
<feature type="binding site" evidence="4">
    <location>
        <position position="106"/>
    </location>
    <ligand>
        <name>pyridoxal 5'-phosphate</name>
        <dbReference type="ChEBI" id="CHEBI:597326"/>
    </ligand>
</feature>
<dbReference type="HOGENOM" id="CLU_003433_4_0_1"/>
<evidence type="ECO:0000256" key="2">
    <source>
        <dbReference type="ARBA" id="ARBA00022801"/>
    </source>
</evidence>
<feature type="binding site" evidence="4">
    <location>
        <position position="244"/>
    </location>
    <ligand>
        <name>pyridoxal 5'-phosphate</name>
        <dbReference type="ChEBI" id="CHEBI:597326"/>
    </ligand>
</feature>
<evidence type="ECO:0000256" key="4">
    <source>
        <dbReference type="HAMAP-Rule" id="MF_03017"/>
    </source>
</evidence>
<keyword evidence="2 4" id="KW-0378">Hydrolase</keyword>
<evidence type="ECO:0000256" key="1">
    <source>
        <dbReference type="ARBA" id="ARBA00022642"/>
    </source>
</evidence>
<dbReference type="Gene3D" id="3.90.1150.10">
    <property type="entry name" value="Aspartate Aminotransferase, domain 1"/>
    <property type="match status" value="1"/>
</dbReference>
<feature type="binding site" evidence="4">
    <location>
        <position position="190"/>
    </location>
    <ligand>
        <name>pyridoxal 5'-phosphate</name>
        <dbReference type="ChEBI" id="CHEBI:597326"/>
    </ligand>
</feature>
<evidence type="ECO:0000256" key="5">
    <source>
        <dbReference type="PIRNR" id="PIRNR038800"/>
    </source>
</evidence>
<evidence type="ECO:0000256" key="3">
    <source>
        <dbReference type="ARBA" id="ARBA00022898"/>
    </source>
</evidence>
<dbReference type="HAMAP" id="MF_01970">
    <property type="entry name" value="Kynureninase"/>
    <property type="match status" value="1"/>
</dbReference>
<comment type="pathway">
    <text evidence="4 5">Cofactor biosynthesis; NAD(+) biosynthesis; quinolinate from L-kynurenine: step 2/3.</text>
</comment>
<accession>A0A0C3B3I1</accession>
<feature type="binding site" evidence="4">
    <location>
        <position position="107"/>
    </location>
    <ligand>
        <name>pyridoxal 5'-phosphate</name>
        <dbReference type="ChEBI" id="CHEBI:597326"/>
    </ligand>
</feature>
<feature type="binding site" evidence="4">
    <location>
        <position position="219"/>
    </location>
    <ligand>
        <name>pyridoxal 5'-phosphate</name>
        <dbReference type="ChEBI" id="CHEBI:597326"/>
    </ligand>
</feature>
<dbReference type="GO" id="GO:0005737">
    <property type="term" value="C:cytoplasm"/>
    <property type="evidence" value="ECO:0007669"/>
    <property type="project" value="UniProtKB-SubCell"/>
</dbReference>
<comment type="similarity">
    <text evidence="4 5">Belongs to the kynureninase family.</text>
</comment>
<feature type="binding site" evidence="4">
    <location>
        <position position="222"/>
    </location>
    <ligand>
        <name>pyridoxal 5'-phosphate</name>
        <dbReference type="ChEBI" id="CHEBI:597326"/>
    </ligand>
</feature>
<dbReference type="InterPro" id="IPR010111">
    <property type="entry name" value="Kynureninase"/>
</dbReference>
<dbReference type="EMBL" id="KN833002">
    <property type="protein sequence ID" value="KIM80743.1"/>
    <property type="molecule type" value="Genomic_DNA"/>
</dbReference>
<feature type="binding site" evidence="4">
    <location>
        <position position="273"/>
    </location>
    <ligand>
        <name>pyridoxal 5'-phosphate</name>
        <dbReference type="ChEBI" id="CHEBI:597326"/>
    </ligand>
</feature>
<dbReference type="PANTHER" id="PTHR14084:SF0">
    <property type="entry name" value="KYNURENINASE"/>
    <property type="match status" value="1"/>
</dbReference>
<sequence length="447" mass="49020">MTNDFSGTLSKEFILPTNRAVGASRISENADGPCIYLAGNSLGALSKRSEKLVQEELHAWATVGVEGHFDHHPHGRGWVKIQDHTTPLLADLVGAREKEVACMGTLTTNLHLMMNTFYKPSSDRYKILCEAKAFPSDQYAFASQAHLHGYDPKEAIIELSPREGEYSLRPNDILDVIAREGSSIALVLFSGIQYYTGQLFPMESITRAAKEQGCICGWDLAHAIGNVPLSLHDWDADFAVWCTYKYLNSGPGGIGGLYIHEKWDDKKTQYAGWWGHEYATRFAMPPTFSAITGAQGYQQSNPSALATASLLGSLQVFKDVGMMPVIRERSIKVTGYLETRLVQSKFYVPLAEIGSRYPSGSKSSSTPGFTIITPSDPESRGAQLSLLILPSGSGVMQQVSADLASYGVIGDKREPDVIRLAPTPLYNSFEDCDRAASYLDKIMQTLV</sequence>
<dbReference type="PANTHER" id="PTHR14084">
    <property type="entry name" value="KYNURENINASE"/>
    <property type="match status" value="1"/>
</dbReference>
<keyword evidence="8" id="KW-1185">Reference proteome</keyword>
<dbReference type="Pfam" id="PF00266">
    <property type="entry name" value="Aminotran_5"/>
    <property type="match status" value="1"/>
</dbReference>
<dbReference type="GO" id="GO:0034354">
    <property type="term" value="P:'de novo' NAD+ biosynthetic process from L-tryptophan"/>
    <property type="evidence" value="ECO:0007669"/>
    <property type="project" value="UniProtKB-UniRule"/>
</dbReference>
<evidence type="ECO:0000259" key="6">
    <source>
        <dbReference type="Pfam" id="PF00266"/>
    </source>
</evidence>
<reference evidence="7 8" key="1">
    <citation type="submission" date="2014-04" db="EMBL/GenBank/DDBJ databases">
        <authorList>
            <consortium name="DOE Joint Genome Institute"/>
            <person name="Kuo A."/>
            <person name="Tarkka M."/>
            <person name="Buscot F."/>
            <person name="Kohler A."/>
            <person name="Nagy L.G."/>
            <person name="Floudas D."/>
            <person name="Copeland A."/>
            <person name="Barry K.W."/>
            <person name="Cichocki N."/>
            <person name="Veneault-Fourrey C."/>
            <person name="LaButti K."/>
            <person name="Lindquist E.A."/>
            <person name="Lipzen A."/>
            <person name="Lundell T."/>
            <person name="Morin E."/>
            <person name="Murat C."/>
            <person name="Sun H."/>
            <person name="Tunlid A."/>
            <person name="Henrissat B."/>
            <person name="Grigoriev I.V."/>
            <person name="Hibbett D.S."/>
            <person name="Martin F."/>
            <person name="Nordberg H.P."/>
            <person name="Cantor M.N."/>
            <person name="Hua S.X."/>
        </authorList>
    </citation>
    <scope>NUCLEOTIDE SEQUENCE [LARGE SCALE GENOMIC DNA]</scope>
    <source>
        <strain evidence="7 8">F 1598</strain>
    </source>
</reference>
<proteinExistence type="inferred from homology"/>
<dbReference type="GO" id="GO:0030170">
    <property type="term" value="F:pyridoxal phosphate binding"/>
    <property type="evidence" value="ECO:0007669"/>
    <property type="project" value="UniProtKB-UniRule"/>
</dbReference>
<dbReference type="GO" id="GO:0019441">
    <property type="term" value="P:L-tryptophan catabolic process to kynurenine"/>
    <property type="evidence" value="ECO:0007669"/>
    <property type="project" value="TreeGrafter"/>
</dbReference>
<dbReference type="InterPro" id="IPR015421">
    <property type="entry name" value="PyrdxlP-dep_Trfase_major"/>
</dbReference>
<feature type="modified residue" description="N6-(pyridoxal phosphate)lysine" evidence="4">
    <location>
        <position position="245"/>
    </location>
</feature>
<dbReference type="STRING" id="765440.A0A0C3B3I1"/>
<gene>
    <name evidence="4" type="primary">BNA5</name>
    <name evidence="7" type="ORF">PILCRDRAFT_822005</name>
</gene>
<comment type="function">
    <text evidence="4 5">Catalyzes the cleavage of L-kynurenine (L-Kyn) and L-3-hydroxykynurenine (L-3OHKyn) into anthranilic acid (AA) and 3-hydroxyanthranilic acid (3-OHAA), respectively.</text>
</comment>
<evidence type="ECO:0000313" key="8">
    <source>
        <dbReference type="Proteomes" id="UP000054166"/>
    </source>
</evidence>
<name>A0A0C3B3I1_PILCF</name>
<evidence type="ECO:0000313" key="7">
    <source>
        <dbReference type="EMBL" id="KIM80743.1"/>
    </source>
</evidence>
<feature type="binding site" evidence="4">
    <location>
        <begin position="134"/>
        <end position="137"/>
    </location>
    <ligand>
        <name>pyridoxal 5'-phosphate</name>
        <dbReference type="ChEBI" id="CHEBI:597326"/>
    </ligand>
</feature>
<dbReference type="EC" id="3.7.1.3" evidence="4 5"/>
<dbReference type="InParanoid" id="A0A0C3B3I1"/>
<feature type="binding site" evidence="4">
    <location>
        <position position="301"/>
    </location>
    <ligand>
        <name>pyridoxal 5'-phosphate</name>
        <dbReference type="ChEBI" id="CHEBI:597326"/>
    </ligand>
</feature>
<dbReference type="Pfam" id="PF22580">
    <property type="entry name" value="KYNU_C"/>
    <property type="match status" value="1"/>
</dbReference>
<keyword evidence="4 5" id="KW-0963">Cytoplasm</keyword>
<reference evidence="8" key="2">
    <citation type="submission" date="2015-01" db="EMBL/GenBank/DDBJ databases">
        <title>Evolutionary Origins and Diversification of the Mycorrhizal Mutualists.</title>
        <authorList>
            <consortium name="DOE Joint Genome Institute"/>
            <consortium name="Mycorrhizal Genomics Consortium"/>
            <person name="Kohler A."/>
            <person name="Kuo A."/>
            <person name="Nagy L.G."/>
            <person name="Floudas D."/>
            <person name="Copeland A."/>
            <person name="Barry K.W."/>
            <person name="Cichocki N."/>
            <person name="Veneault-Fourrey C."/>
            <person name="LaButti K."/>
            <person name="Lindquist E.A."/>
            <person name="Lipzen A."/>
            <person name="Lundell T."/>
            <person name="Morin E."/>
            <person name="Murat C."/>
            <person name="Riley R."/>
            <person name="Ohm R."/>
            <person name="Sun H."/>
            <person name="Tunlid A."/>
            <person name="Henrissat B."/>
            <person name="Grigoriev I.V."/>
            <person name="Hibbett D.S."/>
            <person name="Martin F."/>
        </authorList>
    </citation>
    <scope>NUCLEOTIDE SEQUENCE [LARGE SCALE GENOMIC DNA]</scope>
    <source>
        <strain evidence="8">F 1598</strain>
    </source>
</reference>
<comment type="subunit">
    <text evidence="4 5">Homodimer.</text>
</comment>
<comment type="subcellular location">
    <subcellularLocation>
        <location evidence="4 5">Cytoplasm</location>
    </subcellularLocation>
</comment>